<proteinExistence type="predicted"/>
<dbReference type="EnsemblMetazoa" id="AMIN006472-RA">
    <property type="protein sequence ID" value="AMIN006472-PA"/>
    <property type="gene ID" value="AMIN006472"/>
</dbReference>
<feature type="compositionally biased region" description="Basic and acidic residues" evidence="1">
    <location>
        <begin position="10"/>
        <end position="20"/>
    </location>
</feature>
<evidence type="ECO:0000313" key="3">
    <source>
        <dbReference type="Proteomes" id="UP000075920"/>
    </source>
</evidence>
<feature type="region of interest" description="Disordered" evidence="1">
    <location>
        <begin position="140"/>
        <end position="289"/>
    </location>
</feature>
<keyword evidence="3" id="KW-1185">Reference proteome</keyword>
<dbReference type="VEuPathDB" id="VectorBase:AMIN006472"/>
<reference evidence="3" key="1">
    <citation type="submission" date="2013-03" db="EMBL/GenBank/DDBJ databases">
        <title>The Genome Sequence of Anopheles minimus MINIMUS1.</title>
        <authorList>
            <consortium name="The Broad Institute Genomics Platform"/>
            <person name="Neafsey D.E."/>
            <person name="Walton C."/>
            <person name="Walker B."/>
            <person name="Young S.K."/>
            <person name="Zeng Q."/>
            <person name="Gargeya S."/>
            <person name="Fitzgerald M."/>
            <person name="Haas B."/>
            <person name="Abouelleil A."/>
            <person name="Allen A.W."/>
            <person name="Alvarado L."/>
            <person name="Arachchi H.M."/>
            <person name="Berlin A.M."/>
            <person name="Chapman S.B."/>
            <person name="Gainer-Dewar J."/>
            <person name="Goldberg J."/>
            <person name="Griggs A."/>
            <person name="Gujja S."/>
            <person name="Hansen M."/>
            <person name="Howarth C."/>
            <person name="Imamovic A."/>
            <person name="Ireland A."/>
            <person name="Larimer J."/>
            <person name="McCowan C."/>
            <person name="Murphy C."/>
            <person name="Pearson M."/>
            <person name="Poon T.W."/>
            <person name="Priest M."/>
            <person name="Roberts A."/>
            <person name="Saif S."/>
            <person name="Shea T."/>
            <person name="Sisk P."/>
            <person name="Sykes S."/>
            <person name="Wortman J."/>
            <person name="Nusbaum C."/>
            <person name="Birren B."/>
        </authorList>
    </citation>
    <scope>NUCLEOTIDE SEQUENCE [LARGE SCALE GENOMIC DNA]</scope>
    <source>
        <strain evidence="3">MINIMUS1</strain>
    </source>
</reference>
<feature type="region of interest" description="Disordered" evidence="1">
    <location>
        <begin position="428"/>
        <end position="487"/>
    </location>
</feature>
<feature type="compositionally biased region" description="Basic and acidic residues" evidence="1">
    <location>
        <begin position="428"/>
        <end position="443"/>
    </location>
</feature>
<evidence type="ECO:0000256" key="1">
    <source>
        <dbReference type="SAM" id="MobiDB-lite"/>
    </source>
</evidence>
<protein>
    <submittedName>
        <fullName evidence="2">Uncharacterized protein</fullName>
    </submittedName>
</protein>
<sequence>MSMSGRTLRSRTDSCEERPAKLYTGLEPKAALTRASAPGPKQPNPEMSELRKLLNEASLANEQLRATIAGLQQELVMLRQQMEANAAQATQEMKLAREEARMRETLAREDNERSRNELKEERASFQELLAQTLVYGGGQRLQQQDRQQQQQQQQQHVRRQKQQQQQQQQQRHQDAAPATVAPLHDQEGGSWAEVVRRKPVRPTMNQQQQWPQLSQRQQQLAPRGQGQQHQPRQAQGRGCQGQPGQSSFTQTQRTSQPNVQRGPQEGTKRRPRQRRQRNRPDAIEVTPGEGQTWTGMYQLVREAPELQEFESLLGVGRRTTRGRLVMNIPAEANATELLQRVQEVCEKAATPASSRLVTPQAEVRIAEVDPLAEATDVAAALTARVGEQVPAADVRIWESWNGTKTACARVSIKAAERVAGGTIKLRNERRNEARRQLTRERQAARPPPVHPDGRPYTEEEAAQREQQRQQARDRVRRHRARRRVERGEAVDCRDYLRALFGVDEFEGPD</sequence>
<feature type="compositionally biased region" description="Low complexity" evidence="1">
    <location>
        <begin position="206"/>
        <end position="237"/>
    </location>
</feature>
<dbReference type="Proteomes" id="UP000075920">
    <property type="component" value="Unassembled WGS sequence"/>
</dbReference>
<feature type="compositionally biased region" description="Basic residues" evidence="1">
    <location>
        <begin position="474"/>
        <end position="484"/>
    </location>
</feature>
<feature type="compositionally biased region" description="Low complexity" evidence="1">
    <location>
        <begin position="245"/>
        <end position="256"/>
    </location>
</feature>
<accession>A0A182W7Z9</accession>
<dbReference type="AlphaFoldDB" id="A0A182W7Z9"/>
<evidence type="ECO:0000313" key="2">
    <source>
        <dbReference type="EnsemblMetazoa" id="AMIN006472-PA"/>
    </source>
</evidence>
<organism evidence="2 3">
    <name type="scientific">Anopheles minimus</name>
    <dbReference type="NCBI Taxonomy" id="112268"/>
    <lineage>
        <taxon>Eukaryota</taxon>
        <taxon>Metazoa</taxon>
        <taxon>Ecdysozoa</taxon>
        <taxon>Arthropoda</taxon>
        <taxon>Hexapoda</taxon>
        <taxon>Insecta</taxon>
        <taxon>Pterygota</taxon>
        <taxon>Neoptera</taxon>
        <taxon>Endopterygota</taxon>
        <taxon>Diptera</taxon>
        <taxon>Nematocera</taxon>
        <taxon>Culicoidea</taxon>
        <taxon>Culicidae</taxon>
        <taxon>Anophelinae</taxon>
        <taxon>Anopheles</taxon>
    </lineage>
</organism>
<feature type="compositionally biased region" description="Basic and acidic residues" evidence="1">
    <location>
        <begin position="451"/>
        <end position="473"/>
    </location>
</feature>
<name>A0A182W7Z9_9DIPT</name>
<feature type="compositionally biased region" description="Low complexity" evidence="1">
    <location>
        <begin position="140"/>
        <end position="155"/>
    </location>
</feature>
<reference evidence="2" key="2">
    <citation type="submission" date="2020-05" db="UniProtKB">
        <authorList>
            <consortium name="EnsemblMetazoa"/>
        </authorList>
    </citation>
    <scope>IDENTIFICATION</scope>
    <source>
        <strain evidence="2">MINIMUS1</strain>
    </source>
</reference>
<feature type="region of interest" description="Disordered" evidence="1">
    <location>
        <begin position="1"/>
        <end position="48"/>
    </location>
</feature>